<evidence type="ECO:0000313" key="1">
    <source>
        <dbReference type="EMBL" id="SMC32827.1"/>
    </source>
</evidence>
<dbReference type="Pfam" id="PF19570">
    <property type="entry name" value="DUF6088"/>
    <property type="match status" value="1"/>
</dbReference>
<keyword evidence="2" id="KW-1185">Reference proteome</keyword>
<reference evidence="1 2" key="1">
    <citation type="submission" date="2017-04" db="EMBL/GenBank/DDBJ databases">
        <authorList>
            <person name="Afonso C.L."/>
            <person name="Miller P.J."/>
            <person name="Scott M.A."/>
            <person name="Spackman E."/>
            <person name="Goraichik I."/>
            <person name="Dimitrov K.M."/>
            <person name="Suarez D.L."/>
            <person name="Swayne D.E."/>
        </authorList>
    </citation>
    <scope>NUCLEOTIDE SEQUENCE [LARGE SCALE GENOMIC DNA]</scope>
    <source>
        <strain evidence="1 2">VK13</strain>
    </source>
</reference>
<dbReference type="OrthoDB" id="3181392at2"/>
<organism evidence="1 2">
    <name type="scientific">Polynucleobacter kasalickyi</name>
    <dbReference type="NCBI Taxonomy" id="1938817"/>
    <lineage>
        <taxon>Bacteria</taxon>
        <taxon>Pseudomonadati</taxon>
        <taxon>Pseudomonadota</taxon>
        <taxon>Betaproteobacteria</taxon>
        <taxon>Burkholderiales</taxon>
        <taxon>Burkholderiaceae</taxon>
        <taxon>Polynucleobacter</taxon>
    </lineage>
</organism>
<gene>
    <name evidence="1" type="ORF">SAMN06296008_102136</name>
</gene>
<dbReference type="Proteomes" id="UP000192708">
    <property type="component" value="Unassembled WGS sequence"/>
</dbReference>
<sequence length="270" mass="30093">MSTSNKIRSRIAELPKGVVFSSADFLSVGTRASVDQTLYRMVNAHEIVRITRGLYGVTGDIDLNSIALAVQKKTGERIGSIVPKSSLSISVVVPTSGQSRTVISGDYQVEFRRMSPRKIKLSQTAKGLVLLDLWNRGEKHLNTIQIKNATADWSQEEIDRYASIIPEWLRVAISHSNEPRKSIKIGLSGAYDWSSTQINDHALITKVLEKHKFEDVVRLCYYYGVAKVKRVFQQHPLDPMTTASVARMLKNISKGFNSLSLVKGKVYANA</sequence>
<accession>A0A1W1Y9J2</accession>
<evidence type="ECO:0000313" key="2">
    <source>
        <dbReference type="Proteomes" id="UP000192708"/>
    </source>
</evidence>
<dbReference type="RefSeq" id="WP_084282426.1">
    <property type="nucleotide sequence ID" value="NZ_FWXJ01000002.1"/>
</dbReference>
<dbReference type="InterPro" id="IPR045738">
    <property type="entry name" value="DUF6088"/>
</dbReference>
<dbReference type="STRING" id="1938817.SAMN06296008_102136"/>
<name>A0A1W1Y9J2_9BURK</name>
<dbReference type="AlphaFoldDB" id="A0A1W1Y9J2"/>
<protein>
    <submittedName>
        <fullName evidence="1">Uncharacterized protein</fullName>
    </submittedName>
</protein>
<dbReference type="EMBL" id="FWXJ01000002">
    <property type="protein sequence ID" value="SMC32827.1"/>
    <property type="molecule type" value="Genomic_DNA"/>
</dbReference>
<proteinExistence type="predicted"/>